<evidence type="ECO:0000256" key="3">
    <source>
        <dbReference type="PIRSR" id="PIRSR617867-1"/>
    </source>
</evidence>
<evidence type="ECO:0000256" key="2">
    <source>
        <dbReference type="ARBA" id="ARBA00022801"/>
    </source>
</evidence>
<keyword evidence="6" id="KW-1185">Reference proteome</keyword>
<comment type="caution">
    <text evidence="5">The sequence shown here is derived from an EMBL/GenBank/DDBJ whole genome shotgun (WGS) entry which is preliminary data.</text>
</comment>
<dbReference type="Proteomes" id="UP000571950">
    <property type="component" value="Unassembled WGS sequence"/>
</dbReference>
<proteinExistence type="inferred from homology"/>
<dbReference type="GO" id="GO:0004725">
    <property type="term" value="F:protein tyrosine phosphatase activity"/>
    <property type="evidence" value="ECO:0007669"/>
    <property type="project" value="UniProtKB-EC"/>
</dbReference>
<evidence type="ECO:0000259" key="4">
    <source>
        <dbReference type="SMART" id="SM00226"/>
    </source>
</evidence>
<evidence type="ECO:0000256" key="1">
    <source>
        <dbReference type="ARBA" id="ARBA00011063"/>
    </source>
</evidence>
<name>A0A7W6BCX4_9SPHN</name>
<gene>
    <name evidence="5" type="ORF">GGR43_000269</name>
</gene>
<organism evidence="5 6">
    <name type="scientific">Sphingobium jiangsuense</name>
    <dbReference type="NCBI Taxonomy" id="870476"/>
    <lineage>
        <taxon>Bacteria</taxon>
        <taxon>Pseudomonadati</taxon>
        <taxon>Pseudomonadota</taxon>
        <taxon>Alphaproteobacteria</taxon>
        <taxon>Sphingomonadales</taxon>
        <taxon>Sphingomonadaceae</taxon>
        <taxon>Sphingobium</taxon>
    </lineage>
</organism>
<feature type="active site" evidence="3">
    <location>
        <position position="54"/>
    </location>
</feature>
<dbReference type="PRINTS" id="PR00719">
    <property type="entry name" value="LMWPTPASE"/>
</dbReference>
<accession>A0A7W6BCX4</accession>
<sequence length="187" mass="20313">MRDSFLSSRFGTARGLVRLTLAYAELGLGLGAVRAGEPEQVRRLVFVCHGNICRSAFAERLARDAGMAAASFGLSTASGKPAHPPLAALAAGRGHDLSAHLSTAQEDYEPLDGDLLLAMETRHLRLLARHPRFAPLPRGLLGLHCRPPVPHLHDPYRLSDAYTLACLRRIESAIPVLRRRYPGAVRA</sequence>
<dbReference type="Pfam" id="PF01451">
    <property type="entry name" value="LMWPc"/>
    <property type="match status" value="1"/>
</dbReference>
<protein>
    <submittedName>
        <fullName evidence="5">Protein-tyrosine phosphatase</fullName>
        <ecNumber evidence="5">3.1.3.48</ecNumber>
    </submittedName>
</protein>
<dbReference type="SMART" id="SM00226">
    <property type="entry name" value="LMWPc"/>
    <property type="match status" value="1"/>
</dbReference>
<dbReference type="InterPro" id="IPR023485">
    <property type="entry name" value="Ptyr_pPase"/>
</dbReference>
<feature type="active site" description="Nucleophile" evidence="3">
    <location>
        <position position="48"/>
    </location>
</feature>
<evidence type="ECO:0000313" key="6">
    <source>
        <dbReference type="Proteomes" id="UP000571950"/>
    </source>
</evidence>
<feature type="active site" description="Proton donor" evidence="3">
    <location>
        <position position="154"/>
    </location>
</feature>
<dbReference type="SUPFAM" id="SSF52788">
    <property type="entry name" value="Phosphotyrosine protein phosphatases I"/>
    <property type="match status" value="1"/>
</dbReference>
<dbReference type="AlphaFoldDB" id="A0A7W6BCX4"/>
<reference evidence="5 6" key="1">
    <citation type="submission" date="2020-08" db="EMBL/GenBank/DDBJ databases">
        <title>Genomic Encyclopedia of Type Strains, Phase IV (KMG-IV): sequencing the most valuable type-strain genomes for metagenomic binning, comparative biology and taxonomic classification.</title>
        <authorList>
            <person name="Goeker M."/>
        </authorList>
    </citation>
    <scope>NUCLEOTIDE SEQUENCE [LARGE SCALE GENOMIC DNA]</scope>
    <source>
        <strain evidence="5 6">DSM 26189</strain>
    </source>
</reference>
<dbReference type="Gene3D" id="3.40.50.2300">
    <property type="match status" value="1"/>
</dbReference>
<dbReference type="EC" id="3.1.3.48" evidence="5"/>
<comment type="similarity">
    <text evidence="1">Belongs to the low molecular weight phosphotyrosine protein phosphatase family.</text>
</comment>
<keyword evidence="2 5" id="KW-0378">Hydrolase</keyword>
<evidence type="ECO:0000313" key="5">
    <source>
        <dbReference type="EMBL" id="MBB3924575.1"/>
    </source>
</evidence>
<dbReference type="RefSeq" id="WP_284278968.1">
    <property type="nucleotide sequence ID" value="NZ_BSPS01000164.1"/>
</dbReference>
<dbReference type="InterPro" id="IPR036196">
    <property type="entry name" value="Ptyr_pPase_sf"/>
</dbReference>
<dbReference type="InterPro" id="IPR017867">
    <property type="entry name" value="Tyr_phospatase_low_mol_wt"/>
</dbReference>
<feature type="domain" description="Phosphotyrosine protein phosphatase I" evidence="4">
    <location>
        <begin position="42"/>
        <end position="180"/>
    </location>
</feature>
<dbReference type="EMBL" id="JACIDT010000001">
    <property type="protein sequence ID" value="MBB3924575.1"/>
    <property type="molecule type" value="Genomic_DNA"/>
</dbReference>